<evidence type="ECO:0008006" key="3">
    <source>
        <dbReference type="Google" id="ProtNLM"/>
    </source>
</evidence>
<reference evidence="1 2" key="1">
    <citation type="journal article" date="2013" name="PLoS ONE">
        <title>Assembly-driven community genomics of a hypersaline microbial ecosystem.</title>
        <authorList>
            <person name="Podell S."/>
            <person name="Ugalde J.A."/>
            <person name="Narasingarao P."/>
            <person name="Banfield J.F."/>
            <person name="Heidelberg K.B."/>
            <person name="Allen E.E."/>
        </authorList>
    </citation>
    <scope>NUCLEOTIDE SEQUENCE [LARGE SCALE GENOMIC DNA]</scope>
    <source>
        <strain evidence="2">J07HQW2</strain>
    </source>
</reference>
<evidence type="ECO:0000313" key="1">
    <source>
        <dbReference type="EMBL" id="ERG94426.1"/>
    </source>
</evidence>
<protein>
    <recommendedName>
        <fullName evidence="3">Pentapeptide repeat-containing protein</fullName>
    </recommendedName>
</protein>
<dbReference type="HOGENOM" id="CLU_3322894_0_0_2"/>
<evidence type="ECO:0000313" key="2">
    <source>
        <dbReference type="Proteomes" id="UP000030710"/>
    </source>
</evidence>
<dbReference type="AlphaFoldDB" id="U1PQ40"/>
<accession>U1PQ40</accession>
<proteinExistence type="predicted"/>
<name>U1PQ40_9EURY</name>
<dbReference type="EMBL" id="KE356561">
    <property type="protein sequence ID" value="ERG94426.1"/>
    <property type="molecule type" value="Genomic_DNA"/>
</dbReference>
<organism evidence="1 2">
    <name type="scientific">Haloquadratum walsbyi J07HQW2</name>
    <dbReference type="NCBI Taxonomy" id="1238425"/>
    <lineage>
        <taxon>Archaea</taxon>
        <taxon>Methanobacteriati</taxon>
        <taxon>Methanobacteriota</taxon>
        <taxon>Stenosarchaea group</taxon>
        <taxon>Halobacteria</taxon>
        <taxon>Halobacteriales</taxon>
        <taxon>Haloferacaceae</taxon>
        <taxon>Haloquadratum</taxon>
    </lineage>
</organism>
<gene>
    <name evidence="1" type="ORF">J07HQW2_00860</name>
</gene>
<sequence length="38" mass="3995">MTDTEFLIPNSHTVLSTNIHQSINLSDADLTGANLPGG</sequence>
<dbReference type="Proteomes" id="UP000030710">
    <property type="component" value="Unassembled WGS sequence"/>
</dbReference>